<dbReference type="GO" id="GO:0032040">
    <property type="term" value="C:small-subunit processome"/>
    <property type="evidence" value="ECO:0007669"/>
    <property type="project" value="TreeGrafter"/>
</dbReference>
<dbReference type="InterPro" id="IPR001680">
    <property type="entry name" value="WD40_rpt"/>
</dbReference>
<dbReference type="InterPro" id="IPR046351">
    <property type="entry name" value="UTP4"/>
</dbReference>
<reference evidence="1" key="1">
    <citation type="journal article" date="2022" name="Proc. Natl. Acad. Sci. U.S.A.">
        <title>Life cycle and functional genomics of the unicellular red alga Galdieria for elucidating algal and plant evolution and industrial use.</title>
        <authorList>
            <person name="Hirooka S."/>
            <person name="Itabashi T."/>
            <person name="Ichinose T.M."/>
            <person name="Onuma R."/>
            <person name="Fujiwara T."/>
            <person name="Yamashita S."/>
            <person name="Jong L.W."/>
            <person name="Tomita R."/>
            <person name="Iwane A.H."/>
            <person name="Miyagishima S.Y."/>
        </authorList>
    </citation>
    <scope>NUCLEOTIDE SEQUENCE</scope>
    <source>
        <strain evidence="1">NBRC 102759</strain>
    </source>
</reference>
<dbReference type="PANTHER" id="PTHR44163">
    <property type="entry name" value="U3 SMALL NUCLEOLAR RNA-ASSOCIATED PROTEIN 4 HOMOLOG"/>
    <property type="match status" value="1"/>
</dbReference>
<dbReference type="InterPro" id="IPR036322">
    <property type="entry name" value="WD40_repeat_dom_sf"/>
</dbReference>
<dbReference type="GO" id="GO:0000462">
    <property type="term" value="P:maturation of SSU-rRNA from tricistronic rRNA transcript (SSU-rRNA, 5.8S rRNA, LSU-rRNA)"/>
    <property type="evidence" value="ECO:0007669"/>
    <property type="project" value="InterPro"/>
</dbReference>
<evidence type="ECO:0000313" key="1">
    <source>
        <dbReference type="EMBL" id="GJQ13702.1"/>
    </source>
</evidence>
<name>A0A9C7USI7_9RHOD</name>
<dbReference type="SUPFAM" id="SSF50978">
    <property type="entry name" value="WD40 repeat-like"/>
    <property type="match status" value="2"/>
</dbReference>
<sequence>MTSARGAIQENSNQNLPTFTNEEAFQIALHRCSFVNFDTSTVVAICPDYCHSGNRFIVARENGDLETRTAFTGWAVQNFIPNSIQSGKLITSIMELAPDKVMTSTLDGFLTIWDMARRTQLYQLCPGGGAIWCMEIDPTTIEKEKKTIAIGCEDGRVRLIHIETSQWMDTTNSKDIVSVELLEAGQSRVLAIAWSLEPHPFLLATDDSGNIRKLNREMQRCTQVMKITHRGSPVVIWSVVALQINSNHHYYVTGDSRGIVTIWDATNCSVINEFTVENCKGDITCLTSVVHNDSRDPQLTLPDVDILFGAIDGGIGAIRGQWSLSNEYHWIPVRGRSLHARDVRTIKAIDNHRIVSGGADGRISIMDLNELFSEARCIRLYPSRQPHKPSCASYYRKKDILIAEHDYHVDFWKDSSKMMDKLLFRYKSQRRDGQICASAISEDFDWFAVATKSVIRVYQLLWAINDNVAIEVQPFQVIRSHDVRQLLWINENDTCRYLLALSNEADCIFLYTIVVNSKNSPLMKSTRSIHWSDWGSLTLPKNATNNGCITCMTRAEEIAHGSEISQLFALGDNYGNVFIFDIRYLDCPVASLQGCLSEGVLSVRLKQNVLIVCGYLGQVQLFRIEADSGKWKIDRVPSWSQKCVEWLKQQLIGSLDLLPIYGVDVDVDSSCFLVFGRHYIILLRWDDFEEVIRNADHMDDSMDFSETGKPGQDFSERRIPISKRIQKLPTKKLKVMHPLENVIYACFMSDSRKDKHGENVIPILCLEHRWEDMLSHMPPAVLKKKFGI</sequence>
<protein>
    <submittedName>
        <fullName evidence="1">Uncharacterized protein</fullName>
    </submittedName>
</protein>
<dbReference type="GO" id="GO:0030686">
    <property type="term" value="C:90S preribosome"/>
    <property type="evidence" value="ECO:0007669"/>
    <property type="project" value="InterPro"/>
</dbReference>
<dbReference type="SMART" id="SM00320">
    <property type="entry name" value="WD40"/>
    <property type="match status" value="5"/>
</dbReference>
<evidence type="ECO:0000313" key="2">
    <source>
        <dbReference type="Proteomes" id="UP001061958"/>
    </source>
</evidence>
<dbReference type="InterPro" id="IPR015943">
    <property type="entry name" value="WD40/YVTN_repeat-like_dom_sf"/>
</dbReference>
<dbReference type="AlphaFoldDB" id="A0A9C7USI7"/>
<proteinExistence type="predicted"/>
<dbReference type="OrthoDB" id="8883818at2759"/>
<dbReference type="EMBL" id="BQMJ01000046">
    <property type="protein sequence ID" value="GJQ13702.1"/>
    <property type="molecule type" value="Genomic_DNA"/>
</dbReference>
<reference evidence="1" key="2">
    <citation type="submission" date="2022-01" db="EMBL/GenBank/DDBJ databases">
        <authorList>
            <person name="Hirooka S."/>
            <person name="Miyagishima S.Y."/>
        </authorList>
    </citation>
    <scope>NUCLEOTIDE SEQUENCE</scope>
    <source>
        <strain evidence="1">NBRC 102759</strain>
    </source>
</reference>
<dbReference type="Proteomes" id="UP001061958">
    <property type="component" value="Unassembled WGS sequence"/>
</dbReference>
<dbReference type="PANTHER" id="PTHR44163:SF1">
    <property type="entry name" value="U3 SMALL NUCLEOLAR RNA-ASSOCIATED PROTEIN 4 HOMOLOG"/>
    <property type="match status" value="1"/>
</dbReference>
<keyword evidence="2" id="KW-1185">Reference proteome</keyword>
<dbReference type="GO" id="GO:0034455">
    <property type="term" value="C:t-UTP complex"/>
    <property type="evidence" value="ECO:0007669"/>
    <property type="project" value="TreeGrafter"/>
</dbReference>
<dbReference type="GO" id="GO:0003723">
    <property type="term" value="F:RNA binding"/>
    <property type="evidence" value="ECO:0007669"/>
    <property type="project" value="TreeGrafter"/>
</dbReference>
<accession>A0A9C7USI7</accession>
<comment type="caution">
    <text evidence="1">The sequence shown here is derived from an EMBL/GenBank/DDBJ whole genome shotgun (WGS) entry which is preliminary data.</text>
</comment>
<gene>
    <name evidence="1" type="ORF">GpartN1_g5493.t1</name>
</gene>
<organism evidence="1 2">
    <name type="scientific">Galdieria partita</name>
    <dbReference type="NCBI Taxonomy" id="83374"/>
    <lineage>
        <taxon>Eukaryota</taxon>
        <taxon>Rhodophyta</taxon>
        <taxon>Bangiophyceae</taxon>
        <taxon>Galdieriales</taxon>
        <taxon>Galdieriaceae</taxon>
        <taxon>Galdieria</taxon>
    </lineage>
</organism>
<dbReference type="Gene3D" id="2.130.10.10">
    <property type="entry name" value="YVTN repeat-like/Quinoprotein amine dehydrogenase"/>
    <property type="match status" value="2"/>
</dbReference>